<organism evidence="8 9">
    <name type="scientific">Orbilia blumenaviensis</name>
    <dbReference type="NCBI Taxonomy" id="1796055"/>
    <lineage>
        <taxon>Eukaryota</taxon>
        <taxon>Fungi</taxon>
        <taxon>Dikarya</taxon>
        <taxon>Ascomycota</taxon>
        <taxon>Pezizomycotina</taxon>
        <taxon>Orbiliomycetes</taxon>
        <taxon>Orbiliales</taxon>
        <taxon>Orbiliaceae</taxon>
        <taxon>Orbilia</taxon>
    </lineage>
</organism>
<feature type="compositionally biased region" description="Polar residues" evidence="5">
    <location>
        <begin position="194"/>
        <end position="203"/>
    </location>
</feature>
<evidence type="ECO:0000256" key="2">
    <source>
        <dbReference type="ARBA" id="ARBA00022692"/>
    </source>
</evidence>
<sequence length="307" mass="33004">MRLVSVFFLLFALAPQSATFALDLNGISYPTFQQAELLKRQSDNSSDVCNQAFPGRYSEICQPNSISNTLCCIIPDEDRPKCVSIFGYGFCCTEHQSCFVDLSSTCGRPNSVECNSDACCPEFTSCATNFNQTRELVRCDIRPELIPEVVFGTSRAVSGSARSTIATTSTSSTAIQTSTDPSVTTSDTSTATSQPNSGSSATAPLSGGAIAGIVIGAIVALLIGVGIGWFIFNQRAHRYEEPGLPPLPPGARFNAQDGNQQFSGAPYTAYNDWDGYQLQQQQYKPPGTEVQELHSRSRALELQAQAT</sequence>
<feature type="chain" id="PRO_5043788019" description="Mid2 domain-containing protein" evidence="7">
    <location>
        <begin position="20"/>
        <end position="307"/>
    </location>
</feature>
<evidence type="ECO:0000256" key="7">
    <source>
        <dbReference type="SAM" id="SignalP"/>
    </source>
</evidence>
<feature type="region of interest" description="Disordered" evidence="5">
    <location>
        <begin position="168"/>
        <end position="203"/>
    </location>
</feature>
<dbReference type="AlphaFoldDB" id="A0AAV9UT10"/>
<keyword evidence="7" id="KW-0732">Signal</keyword>
<keyword evidence="4 6" id="KW-0472">Membrane</keyword>
<feature type="signal peptide" evidence="7">
    <location>
        <begin position="1"/>
        <end position="19"/>
    </location>
</feature>
<evidence type="ECO:0000256" key="6">
    <source>
        <dbReference type="SAM" id="Phobius"/>
    </source>
</evidence>
<keyword evidence="9" id="KW-1185">Reference proteome</keyword>
<comment type="subcellular location">
    <subcellularLocation>
        <location evidence="1">Membrane</location>
        <topology evidence="1">Single-pass membrane protein</topology>
    </subcellularLocation>
</comment>
<feature type="compositionally biased region" description="Low complexity" evidence="5">
    <location>
        <begin position="168"/>
        <end position="193"/>
    </location>
</feature>
<dbReference type="CDD" id="cd12087">
    <property type="entry name" value="TM_EGFR-like"/>
    <property type="match status" value="1"/>
</dbReference>
<evidence type="ECO:0008006" key="10">
    <source>
        <dbReference type="Google" id="ProtNLM"/>
    </source>
</evidence>
<dbReference type="PANTHER" id="PTHR15549:SF26">
    <property type="entry name" value="AXIAL BUDDING PATTERN PROTEIN 2-RELATED"/>
    <property type="match status" value="1"/>
</dbReference>
<comment type="caution">
    <text evidence="8">The sequence shown here is derived from an EMBL/GenBank/DDBJ whole genome shotgun (WGS) entry which is preliminary data.</text>
</comment>
<dbReference type="InterPro" id="IPR051694">
    <property type="entry name" value="Immunoregulatory_rcpt-like"/>
</dbReference>
<gene>
    <name evidence="8" type="ORF">TWF730_009574</name>
</gene>
<evidence type="ECO:0000256" key="4">
    <source>
        <dbReference type="ARBA" id="ARBA00023136"/>
    </source>
</evidence>
<reference evidence="8 9" key="1">
    <citation type="submission" date="2019-10" db="EMBL/GenBank/DDBJ databases">
        <authorList>
            <person name="Palmer J.M."/>
        </authorList>
    </citation>
    <scope>NUCLEOTIDE SEQUENCE [LARGE SCALE GENOMIC DNA]</scope>
    <source>
        <strain evidence="8 9">TWF730</strain>
    </source>
</reference>
<keyword evidence="2 6" id="KW-0812">Transmembrane</keyword>
<proteinExistence type="predicted"/>
<feature type="transmembrane region" description="Helical" evidence="6">
    <location>
        <begin position="209"/>
        <end position="232"/>
    </location>
</feature>
<name>A0AAV9UT10_9PEZI</name>
<dbReference type="EMBL" id="JAVHNS010000007">
    <property type="protein sequence ID" value="KAK6348804.1"/>
    <property type="molecule type" value="Genomic_DNA"/>
</dbReference>
<evidence type="ECO:0000256" key="1">
    <source>
        <dbReference type="ARBA" id="ARBA00004167"/>
    </source>
</evidence>
<evidence type="ECO:0000256" key="3">
    <source>
        <dbReference type="ARBA" id="ARBA00022989"/>
    </source>
</evidence>
<evidence type="ECO:0000313" key="8">
    <source>
        <dbReference type="EMBL" id="KAK6348804.1"/>
    </source>
</evidence>
<dbReference type="GO" id="GO:0071944">
    <property type="term" value="C:cell periphery"/>
    <property type="evidence" value="ECO:0007669"/>
    <property type="project" value="UniProtKB-ARBA"/>
</dbReference>
<dbReference type="PANTHER" id="PTHR15549">
    <property type="entry name" value="PAIRED IMMUNOGLOBULIN-LIKE TYPE 2 RECEPTOR"/>
    <property type="match status" value="1"/>
</dbReference>
<accession>A0AAV9UT10</accession>
<dbReference type="GO" id="GO:0016020">
    <property type="term" value="C:membrane"/>
    <property type="evidence" value="ECO:0007669"/>
    <property type="project" value="UniProtKB-SubCell"/>
</dbReference>
<protein>
    <recommendedName>
        <fullName evidence="10">Mid2 domain-containing protein</fullName>
    </recommendedName>
</protein>
<keyword evidence="3 6" id="KW-1133">Transmembrane helix</keyword>
<evidence type="ECO:0000256" key="5">
    <source>
        <dbReference type="SAM" id="MobiDB-lite"/>
    </source>
</evidence>
<evidence type="ECO:0000313" key="9">
    <source>
        <dbReference type="Proteomes" id="UP001373714"/>
    </source>
</evidence>
<dbReference type="Proteomes" id="UP001373714">
    <property type="component" value="Unassembled WGS sequence"/>
</dbReference>